<feature type="compositionally biased region" description="Low complexity" evidence="1">
    <location>
        <begin position="277"/>
        <end position="287"/>
    </location>
</feature>
<feature type="region of interest" description="Disordered" evidence="1">
    <location>
        <begin position="25"/>
        <end position="114"/>
    </location>
</feature>
<dbReference type="OrthoDB" id="6368941at2759"/>
<reference evidence="2 3" key="2">
    <citation type="submission" date="2019-01" db="EMBL/GenBank/DDBJ databases">
        <title>The decoding of complex shrimp genome reveals the adaptation for benthos swimmer, frequently molting mechanism and breeding impact on genome.</title>
        <authorList>
            <person name="Sun Y."/>
            <person name="Gao Y."/>
            <person name="Yu Y."/>
        </authorList>
    </citation>
    <scope>NUCLEOTIDE SEQUENCE [LARGE SCALE GENOMIC DNA]</scope>
    <source>
        <tissue evidence="2">Muscle</tissue>
    </source>
</reference>
<gene>
    <name evidence="2" type="ORF">C7M84_025447</name>
</gene>
<accession>A0A423TY78</accession>
<proteinExistence type="predicted"/>
<dbReference type="Proteomes" id="UP000283509">
    <property type="component" value="Unassembled WGS sequence"/>
</dbReference>
<dbReference type="EMBL" id="QCYY01000983">
    <property type="protein sequence ID" value="ROT81398.1"/>
    <property type="molecule type" value="Genomic_DNA"/>
</dbReference>
<evidence type="ECO:0000256" key="1">
    <source>
        <dbReference type="SAM" id="MobiDB-lite"/>
    </source>
</evidence>
<evidence type="ECO:0000313" key="3">
    <source>
        <dbReference type="Proteomes" id="UP000283509"/>
    </source>
</evidence>
<sequence>MMRELKRYQNIMLLTLLPSITGEAEHAHQHAHRHQDTNGDASQRRTWFGDTGHAAGRSLLPRPEATDGFPGVALQPQTTARRSPQKVKSAESQNASDRAEMSGAQPSGSASAGTRLPMTLDLLTLAALYLESRHRVFGNEWHRRPESISNTRPSAQIGNTGIARPRRLTPLSSEPSGVAKVGGNAKKRYSFSGVMPAPAGLHLSVNYTQNLDLDESMYMAERARALRPRLRRLNSMDDMMPTPLSTPNNPPQRVTSAPDLSQSHNGRQSFAANLFKSSSSPESISPPLVTPARANTPTEAKHSAALVRPQIVGGSLATYSAVEDTPPSRPAAEGAQKIAVGEAARNILSKGSRSLGPPPPEPSAVPIVVPGAESLRKGGRVHLQPLVKKTSR</sequence>
<reference evidence="2 3" key="1">
    <citation type="submission" date="2018-04" db="EMBL/GenBank/DDBJ databases">
        <authorList>
            <person name="Zhang X."/>
            <person name="Yuan J."/>
            <person name="Li F."/>
            <person name="Xiang J."/>
        </authorList>
    </citation>
    <scope>NUCLEOTIDE SEQUENCE [LARGE SCALE GENOMIC DNA]</scope>
    <source>
        <tissue evidence="2">Muscle</tissue>
    </source>
</reference>
<comment type="caution">
    <text evidence="2">The sequence shown here is derived from an EMBL/GenBank/DDBJ whole genome shotgun (WGS) entry which is preliminary data.</text>
</comment>
<feature type="region of interest" description="Disordered" evidence="1">
    <location>
        <begin position="229"/>
        <end position="305"/>
    </location>
</feature>
<feature type="compositionally biased region" description="Low complexity" evidence="1">
    <location>
        <begin position="102"/>
        <end position="114"/>
    </location>
</feature>
<name>A0A423TY78_PENVA</name>
<protein>
    <submittedName>
        <fullName evidence="2">Uncharacterized protein</fullName>
    </submittedName>
</protein>
<feature type="compositionally biased region" description="Polar residues" evidence="1">
    <location>
        <begin position="243"/>
        <end position="271"/>
    </location>
</feature>
<organism evidence="2 3">
    <name type="scientific">Penaeus vannamei</name>
    <name type="common">Whiteleg shrimp</name>
    <name type="synonym">Litopenaeus vannamei</name>
    <dbReference type="NCBI Taxonomy" id="6689"/>
    <lineage>
        <taxon>Eukaryota</taxon>
        <taxon>Metazoa</taxon>
        <taxon>Ecdysozoa</taxon>
        <taxon>Arthropoda</taxon>
        <taxon>Crustacea</taxon>
        <taxon>Multicrustacea</taxon>
        <taxon>Malacostraca</taxon>
        <taxon>Eumalacostraca</taxon>
        <taxon>Eucarida</taxon>
        <taxon>Decapoda</taxon>
        <taxon>Dendrobranchiata</taxon>
        <taxon>Penaeoidea</taxon>
        <taxon>Penaeidae</taxon>
        <taxon>Penaeus</taxon>
    </lineage>
</organism>
<dbReference type="AlphaFoldDB" id="A0A423TY78"/>
<keyword evidence="3" id="KW-1185">Reference proteome</keyword>
<evidence type="ECO:0000313" key="2">
    <source>
        <dbReference type="EMBL" id="ROT81398.1"/>
    </source>
</evidence>